<dbReference type="Proteomes" id="UP000694866">
    <property type="component" value="Unplaced"/>
</dbReference>
<dbReference type="GO" id="GO:0005886">
    <property type="term" value="C:plasma membrane"/>
    <property type="evidence" value="ECO:0007669"/>
    <property type="project" value="UniProtKB-SubCell"/>
</dbReference>
<reference evidence="12" key="1">
    <citation type="submission" date="2025-08" db="UniProtKB">
        <authorList>
            <consortium name="RefSeq"/>
        </authorList>
    </citation>
    <scope>IDENTIFICATION</scope>
    <source>
        <strain evidence="12">USDA-PBARC FA_bdor</strain>
        <tissue evidence="12">Whole organism</tissue>
    </source>
</reference>
<keyword evidence="11" id="KW-1185">Reference proteome</keyword>
<keyword evidence="4 9" id="KW-0812">Transmembrane</keyword>
<feature type="domain" description="Ionotropic glutamate receptor C-terminal" evidence="10">
    <location>
        <begin position="9"/>
        <end position="271"/>
    </location>
</feature>
<sequence>MWALLEPFSLSLWFAVVVITILMSIALWKQAWIDPRVPKRFKSYINAITELMGRLVGSWAPRKIKGLRVQLQLWHFAGLLLVTAYSSSLAAILTTPDYEPRIDTAKNFIESNLTWGSYGAPRNLKFFFDMNDTYAKQIPRKLRYEANEQERGRNILSKNYAIYGRIGHKIFFPVAPVNGRDLNNYRLMREPTSKFFLSFITQPWLVNSIDTMVSRLIESGFAEYHIRDIIRRRFTTDFRSVFIEHDVENKDKPQPLELKPLGVAFIVLFIGYFVATAVFLFEVRARKNEKAVAKGKVNIQRRINQRVRKLQLKYFIRRCIFQR</sequence>
<keyword evidence="8" id="KW-0325">Glycoprotein</keyword>
<evidence type="ECO:0000256" key="5">
    <source>
        <dbReference type="ARBA" id="ARBA00022989"/>
    </source>
</evidence>
<name>A0A9R1TPF1_9HYME</name>
<evidence type="ECO:0000256" key="3">
    <source>
        <dbReference type="ARBA" id="ARBA00022475"/>
    </source>
</evidence>
<evidence type="ECO:0000256" key="7">
    <source>
        <dbReference type="ARBA" id="ARBA00023170"/>
    </source>
</evidence>
<feature type="transmembrane region" description="Helical" evidence="9">
    <location>
        <begin position="261"/>
        <end position="281"/>
    </location>
</feature>
<dbReference type="GO" id="GO:0015276">
    <property type="term" value="F:ligand-gated monoatomic ion channel activity"/>
    <property type="evidence" value="ECO:0007669"/>
    <property type="project" value="InterPro"/>
</dbReference>
<evidence type="ECO:0000256" key="4">
    <source>
        <dbReference type="ARBA" id="ARBA00022692"/>
    </source>
</evidence>
<evidence type="ECO:0000256" key="1">
    <source>
        <dbReference type="ARBA" id="ARBA00004651"/>
    </source>
</evidence>
<dbReference type="RefSeq" id="XP_011312870.1">
    <property type="nucleotide sequence ID" value="XM_011314568.1"/>
</dbReference>
<dbReference type="AlphaFoldDB" id="A0A9R1TPF1"/>
<feature type="transmembrane region" description="Helical" evidence="9">
    <location>
        <begin position="12"/>
        <end position="32"/>
    </location>
</feature>
<protein>
    <submittedName>
        <fullName evidence="12">Probable glutamate receptor</fullName>
    </submittedName>
</protein>
<proteinExistence type="inferred from homology"/>
<comment type="subcellular location">
    <subcellularLocation>
        <location evidence="1">Cell membrane</location>
        <topology evidence="1">Multi-pass membrane protein</topology>
    </subcellularLocation>
</comment>
<evidence type="ECO:0000256" key="2">
    <source>
        <dbReference type="ARBA" id="ARBA00008685"/>
    </source>
</evidence>
<dbReference type="PANTHER" id="PTHR42643:SF35">
    <property type="entry name" value="IONOTROPIC RECEPTOR 68A, ISOFORM A"/>
    <property type="match status" value="1"/>
</dbReference>
<dbReference type="InterPro" id="IPR052192">
    <property type="entry name" value="Insect_Ionotropic_Sensory_Rcpt"/>
</dbReference>
<dbReference type="InterPro" id="IPR001320">
    <property type="entry name" value="Iontro_rcpt_C"/>
</dbReference>
<keyword evidence="3" id="KW-1003">Cell membrane</keyword>
<accession>A0A9R1TPF1</accession>
<feature type="transmembrane region" description="Helical" evidence="9">
    <location>
        <begin position="73"/>
        <end position="93"/>
    </location>
</feature>
<keyword evidence="6 9" id="KW-0472">Membrane</keyword>
<evidence type="ECO:0000256" key="6">
    <source>
        <dbReference type="ARBA" id="ARBA00023136"/>
    </source>
</evidence>
<dbReference type="GO" id="GO:0050906">
    <property type="term" value="P:detection of stimulus involved in sensory perception"/>
    <property type="evidence" value="ECO:0007669"/>
    <property type="project" value="UniProtKB-ARBA"/>
</dbReference>
<dbReference type="PANTHER" id="PTHR42643">
    <property type="entry name" value="IONOTROPIC RECEPTOR 20A-RELATED"/>
    <property type="match status" value="1"/>
</dbReference>
<comment type="similarity">
    <text evidence="2">Belongs to the glutamate-gated ion channel (TC 1.A.10.1) family.</text>
</comment>
<dbReference type="OrthoDB" id="8182981at2759"/>
<gene>
    <name evidence="12" type="primary">LOC105272428</name>
</gene>
<evidence type="ECO:0000313" key="11">
    <source>
        <dbReference type="Proteomes" id="UP000694866"/>
    </source>
</evidence>
<evidence type="ECO:0000256" key="8">
    <source>
        <dbReference type="ARBA" id="ARBA00023180"/>
    </source>
</evidence>
<keyword evidence="5 9" id="KW-1133">Transmembrane helix</keyword>
<dbReference type="KEGG" id="fas:105272428"/>
<keyword evidence="7 12" id="KW-0675">Receptor</keyword>
<evidence type="ECO:0000256" key="9">
    <source>
        <dbReference type="SAM" id="Phobius"/>
    </source>
</evidence>
<evidence type="ECO:0000259" key="10">
    <source>
        <dbReference type="Pfam" id="PF00060"/>
    </source>
</evidence>
<organism evidence="11 12">
    <name type="scientific">Fopius arisanus</name>
    <dbReference type="NCBI Taxonomy" id="64838"/>
    <lineage>
        <taxon>Eukaryota</taxon>
        <taxon>Metazoa</taxon>
        <taxon>Ecdysozoa</taxon>
        <taxon>Arthropoda</taxon>
        <taxon>Hexapoda</taxon>
        <taxon>Insecta</taxon>
        <taxon>Pterygota</taxon>
        <taxon>Neoptera</taxon>
        <taxon>Endopterygota</taxon>
        <taxon>Hymenoptera</taxon>
        <taxon>Apocrita</taxon>
        <taxon>Ichneumonoidea</taxon>
        <taxon>Braconidae</taxon>
        <taxon>Opiinae</taxon>
        <taxon>Fopius</taxon>
    </lineage>
</organism>
<evidence type="ECO:0000313" key="12">
    <source>
        <dbReference type="RefSeq" id="XP_011312870.1"/>
    </source>
</evidence>
<dbReference type="GeneID" id="105272428"/>
<dbReference type="Gene3D" id="1.10.287.70">
    <property type="match status" value="1"/>
</dbReference>
<dbReference type="Pfam" id="PF00060">
    <property type="entry name" value="Lig_chan"/>
    <property type="match status" value="1"/>
</dbReference>